<evidence type="ECO:0000256" key="3">
    <source>
        <dbReference type="ARBA" id="ARBA00023082"/>
    </source>
</evidence>
<dbReference type="SUPFAM" id="SSF88946">
    <property type="entry name" value="Sigma2 domain of RNA polymerase sigma factors"/>
    <property type="match status" value="1"/>
</dbReference>
<dbReference type="AlphaFoldDB" id="F3ZP00"/>
<protein>
    <recommendedName>
        <fullName evidence="6">RNA polymerase sigma factor</fullName>
    </recommendedName>
</protein>
<dbReference type="HOGENOM" id="CLU_047691_3_0_10"/>
<comment type="similarity">
    <text evidence="1 6">Belongs to the sigma-70 factor family. ECF subfamily.</text>
</comment>
<dbReference type="PROSITE" id="PS01063">
    <property type="entry name" value="SIGMA70_ECF"/>
    <property type="match status" value="1"/>
</dbReference>
<feature type="domain" description="RNA polymerase sigma-70 region 2" evidence="7">
    <location>
        <begin position="27"/>
        <end position="93"/>
    </location>
</feature>
<dbReference type="Gene3D" id="1.10.1740.10">
    <property type="match status" value="1"/>
</dbReference>
<evidence type="ECO:0000256" key="5">
    <source>
        <dbReference type="ARBA" id="ARBA00023163"/>
    </source>
</evidence>
<keyword evidence="5 6" id="KW-0804">Transcription</keyword>
<dbReference type="OrthoDB" id="9780326at2"/>
<evidence type="ECO:0000313" key="9">
    <source>
        <dbReference type="EMBL" id="EGJ72573.1"/>
    </source>
</evidence>
<dbReference type="PANTHER" id="PTHR43133">
    <property type="entry name" value="RNA POLYMERASE ECF-TYPE SIGMA FACTO"/>
    <property type="match status" value="1"/>
</dbReference>
<dbReference type="InterPro" id="IPR039425">
    <property type="entry name" value="RNA_pol_sigma-70-like"/>
</dbReference>
<dbReference type="GO" id="GO:0006352">
    <property type="term" value="P:DNA-templated transcription initiation"/>
    <property type="evidence" value="ECO:0007669"/>
    <property type="project" value="InterPro"/>
</dbReference>
<dbReference type="eggNOG" id="COG1595">
    <property type="taxonomic scope" value="Bacteria"/>
</dbReference>
<accession>F3ZP00</accession>
<evidence type="ECO:0000256" key="1">
    <source>
        <dbReference type="ARBA" id="ARBA00010641"/>
    </source>
</evidence>
<dbReference type="NCBIfam" id="TIGR02937">
    <property type="entry name" value="sigma70-ECF"/>
    <property type="match status" value="1"/>
</dbReference>
<keyword evidence="2 6" id="KW-0805">Transcription regulation</keyword>
<name>F3ZP00_9BACE</name>
<proteinExistence type="inferred from homology"/>
<dbReference type="InterPro" id="IPR036388">
    <property type="entry name" value="WH-like_DNA-bd_sf"/>
</dbReference>
<dbReference type="InterPro" id="IPR000838">
    <property type="entry name" value="RNA_pol_sigma70_ECF_CS"/>
</dbReference>
<organism evidence="9 10">
    <name type="scientific">Bacteroides coprosuis DSM 18011</name>
    <dbReference type="NCBI Taxonomy" id="679937"/>
    <lineage>
        <taxon>Bacteria</taxon>
        <taxon>Pseudomonadati</taxon>
        <taxon>Bacteroidota</taxon>
        <taxon>Bacteroidia</taxon>
        <taxon>Bacteroidales</taxon>
        <taxon>Bacteroidaceae</taxon>
        <taxon>Bacteroides</taxon>
    </lineage>
</organism>
<dbReference type="Gene3D" id="1.10.10.10">
    <property type="entry name" value="Winged helix-like DNA-binding domain superfamily/Winged helix DNA-binding domain"/>
    <property type="match status" value="1"/>
</dbReference>
<evidence type="ECO:0000256" key="6">
    <source>
        <dbReference type="RuleBase" id="RU000716"/>
    </source>
</evidence>
<keyword evidence="3 6" id="KW-0731">Sigma factor</keyword>
<sequence>MEKNFNEEQIILLIQEPETLELGFRALVSLYSKPLYWHIRRIVLTHENADDVLQNTFLKAWLNLESFRGDAKLSTWLYRIAVNESLTFISKHKEKYSVEIDNPELGLENVLKSDPYFDGKELDVQLQKAIMKLPDKQRIVFLMKYYDDLKYTEISRILGTTVGALKASYHHAVKKIEEFISNLD</sequence>
<feature type="domain" description="RNA polymerase sigma factor 70 region 4 type 2" evidence="8">
    <location>
        <begin position="125"/>
        <end position="176"/>
    </location>
</feature>
<dbReference type="CDD" id="cd06171">
    <property type="entry name" value="Sigma70_r4"/>
    <property type="match status" value="1"/>
</dbReference>
<dbReference type="GO" id="GO:0003677">
    <property type="term" value="F:DNA binding"/>
    <property type="evidence" value="ECO:0007669"/>
    <property type="project" value="UniProtKB-KW"/>
</dbReference>
<dbReference type="Pfam" id="PF08281">
    <property type="entry name" value="Sigma70_r4_2"/>
    <property type="match status" value="1"/>
</dbReference>
<evidence type="ECO:0000259" key="8">
    <source>
        <dbReference type="Pfam" id="PF08281"/>
    </source>
</evidence>
<evidence type="ECO:0000256" key="2">
    <source>
        <dbReference type="ARBA" id="ARBA00023015"/>
    </source>
</evidence>
<dbReference type="Pfam" id="PF04542">
    <property type="entry name" value="Sigma70_r2"/>
    <property type="match status" value="1"/>
</dbReference>
<dbReference type="InterPro" id="IPR013249">
    <property type="entry name" value="RNA_pol_sigma70_r4_t2"/>
</dbReference>
<dbReference type="SUPFAM" id="SSF88659">
    <property type="entry name" value="Sigma3 and sigma4 domains of RNA polymerase sigma factors"/>
    <property type="match status" value="1"/>
</dbReference>
<gene>
    <name evidence="9" type="ORF">Bcop_2421</name>
</gene>
<evidence type="ECO:0000256" key="4">
    <source>
        <dbReference type="ARBA" id="ARBA00023125"/>
    </source>
</evidence>
<dbReference type="InterPro" id="IPR014284">
    <property type="entry name" value="RNA_pol_sigma-70_dom"/>
</dbReference>
<evidence type="ECO:0000313" key="10">
    <source>
        <dbReference type="Proteomes" id="UP000018439"/>
    </source>
</evidence>
<dbReference type="EMBL" id="CM001167">
    <property type="protein sequence ID" value="EGJ72573.1"/>
    <property type="molecule type" value="Genomic_DNA"/>
</dbReference>
<dbReference type="InterPro" id="IPR013324">
    <property type="entry name" value="RNA_pol_sigma_r3/r4-like"/>
</dbReference>
<keyword evidence="10" id="KW-1185">Reference proteome</keyword>
<keyword evidence="4 6" id="KW-0238">DNA-binding</keyword>
<dbReference type="InterPro" id="IPR013325">
    <property type="entry name" value="RNA_pol_sigma_r2"/>
</dbReference>
<dbReference type="PANTHER" id="PTHR43133:SF51">
    <property type="entry name" value="RNA POLYMERASE SIGMA FACTOR"/>
    <property type="match status" value="1"/>
</dbReference>
<dbReference type="GO" id="GO:0016987">
    <property type="term" value="F:sigma factor activity"/>
    <property type="evidence" value="ECO:0007669"/>
    <property type="project" value="UniProtKB-KW"/>
</dbReference>
<evidence type="ECO:0000259" key="7">
    <source>
        <dbReference type="Pfam" id="PF04542"/>
    </source>
</evidence>
<reference evidence="9 10" key="1">
    <citation type="journal article" date="2011" name="Stand. Genomic Sci.">
        <title>Non-contiguous finished genome sequence of Bacteroides coprosuis type strain (PC139).</title>
        <authorList>
            <person name="Land M."/>
            <person name="Held B."/>
            <person name="Gronow S."/>
            <person name="Abt B."/>
            <person name="Lucas S."/>
            <person name="Del Rio T.G."/>
            <person name="Nolan M."/>
            <person name="Tice H."/>
            <person name="Cheng J.F."/>
            <person name="Pitluck S."/>
            <person name="Liolios K."/>
            <person name="Pagani I."/>
            <person name="Ivanova N."/>
            <person name="Mavromatis K."/>
            <person name="Mikhailova N."/>
            <person name="Pati A."/>
            <person name="Tapia R."/>
            <person name="Han C."/>
            <person name="Goodwin L."/>
            <person name="Chen A."/>
            <person name="Palaniappan K."/>
            <person name="Hauser L."/>
            <person name="Brambilla E.M."/>
            <person name="Rohde M."/>
            <person name="Goker M."/>
            <person name="Detter J.C."/>
            <person name="Woyke T."/>
            <person name="Bristow J."/>
            <person name="Eisen J.A."/>
            <person name="Markowitz V."/>
            <person name="Hugenholtz P."/>
            <person name="Kyrpides N.C."/>
            <person name="Klenk H.P."/>
            <person name="Lapidus A."/>
        </authorList>
    </citation>
    <scope>NUCLEOTIDE SEQUENCE</scope>
    <source>
        <strain evidence="9 10">DSM 18011</strain>
    </source>
</reference>
<dbReference type="Proteomes" id="UP000018439">
    <property type="component" value="Chromosome"/>
</dbReference>
<dbReference type="InterPro" id="IPR007627">
    <property type="entry name" value="RNA_pol_sigma70_r2"/>
</dbReference>
<dbReference type="STRING" id="679937.Bcop_2421"/>